<dbReference type="STRING" id="1121352.GCA_000620925_01810"/>
<evidence type="ECO:0000259" key="9">
    <source>
        <dbReference type="Pfam" id="PF02462"/>
    </source>
</evidence>
<evidence type="ECO:0000313" key="10">
    <source>
        <dbReference type="EMBL" id="RRD89282.1"/>
    </source>
</evidence>
<evidence type="ECO:0000256" key="7">
    <source>
        <dbReference type="ARBA" id="ARBA00023237"/>
    </source>
</evidence>
<proteinExistence type="inferred from homology"/>
<feature type="signal peptide" evidence="8">
    <location>
        <begin position="1"/>
        <end position="26"/>
    </location>
</feature>
<dbReference type="GO" id="GO:0015288">
    <property type="term" value="F:porin activity"/>
    <property type="evidence" value="ECO:0007669"/>
    <property type="project" value="InterPro"/>
</dbReference>
<dbReference type="Gene3D" id="2.40.160.20">
    <property type="match status" value="1"/>
</dbReference>
<evidence type="ECO:0000256" key="6">
    <source>
        <dbReference type="ARBA" id="ARBA00023136"/>
    </source>
</evidence>
<dbReference type="EMBL" id="RQYC01000019">
    <property type="protein sequence ID" value="RRD89282.1"/>
    <property type="molecule type" value="Genomic_DNA"/>
</dbReference>
<dbReference type="OrthoDB" id="6648740at2"/>
<evidence type="ECO:0000256" key="2">
    <source>
        <dbReference type="ARBA" id="ARBA00009830"/>
    </source>
</evidence>
<protein>
    <submittedName>
        <fullName evidence="10">Autotransporter outer membrane beta-barrel domain-containing protein</fullName>
    </submittedName>
</protein>
<dbReference type="NCBIfam" id="TIGR01414">
    <property type="entry name" value="autotrans_barl"/>
    <property type="match status" value="1"/>
</dbReference>
<comment type="caution">
    <text evidence="10">The sequence shown here is derived from an EMBL/GenBank/DDBJ whole genome shotgun (WGS) entry which is preliminary data.</text>
</comment>
<sequence length="194" mass="20905">MNTTQKSHTALTLALCGAVTAQAVWADGNSGVYIQGDVGVSSLQVGSSPYDRAASGLTERVYSKNSAVARLGGGYDFGDWRLAGDYTYYRRVSKNQYVKARAQSAGVSAIFDVDTGTSLQPYVGARLALTRIKSDFGNPDEYISHEKVRVSPGVMAGVSVKIDPKLSVDAGYRYNHMDADLKAHEVSVGMRYTF</sequence>
<dbReference type="GO" id="GO:0009279">
    <property type="term" value="C:cell outer membrane"/>
    <property type="evidence" value="ECO:0007669"/>
    <property type="project" value="UniProtKB-SubCell"/>
</dbReference>
<keyword evidence="11" id="KW-1185">Reference proteome</keyword>
<evidence type="ECO:0000256" key="1">
    <source>
        <dbReference type="ARBA" id="ARBA00004442"/>
    </source>
</evidence>
<dbReference type="AlphaFoldDB" id="A0A3P2A1J2"/>
<dbReference type="Proteomes" id="UP000269923">
    <property type="component" value="Unassembled WGS sequence"/>
</dbReference>
<evidence type="ECO:0000256" key="3">
    <source>
        <dbReference type="ARBA" id="ARBA00022452"/>
    </source>
</evidence>
<feature type="chain" id="PRO_5018177031" evidence="8">
    <location>
        <begin position="27"/>
        <end position="194"/>
    </location>
</feature>
<keyword evidence="3" id="KW-1134">Transmembrane beta strand</keyword>
<evidence type="ECO:0000256" key="4">
    <source>
        <dbReference type="ARBA" id="ARBA00022692"/>
    </source>
</evidence>
<gene>
    <name evidence="10" type="ORF">EII21_09260</name>
</gene>
<dbReference type="SUPFAM" id="SSF56925">
    <property type="entry name" value="OMPA-like"/>
    <property type="match status" value="1"/>
</dbReference>
<evidence type="ECO:0000256" key="5">
    <source>
        <dbReference type="ARBA" id="ARBA00022729"/>
    </source>
</evidence>
<keyword evidence="7" id="KW-0998">Cell outer membrane</keyword>
<comment type="subcellular location">
    <subcellularLocation>
        <location evidence="1">Cell outer membrane</location>
    </subcellularLocation>
</comment>
<evidence type="ECO:0000256" key="8">
    <source>
        <dbReference type="SAM" id="SignalP"/>
    </source>
</evidence>
<comment type="similarity">
    <text evidence="2">Belongs to the opacity porin family.</text>
</comment>
<keyword evidence="6" id="KW-0472">Membrane</keyword>
<dbReference type="InterPro" id="IPR003394">
    <property type="entry name" value="Porin_opacity"/>
</dbReference>
<evidence type="ECO:0000313" key="11">
    <source>
        <dbReference type="Proteomes" id="UP000269923"/>
    </source>
</evidence>
<feature type="domain" description="Porin opacity type" evidence="9">
    <location>
        <begin position="74"/>
        <end position="194"/>
    </location>
</feature>
<dbReference type="InterPro" id="IPR006315">
    <property type="entry name" value="OM_autotransptr_brl_dom"/>
</dbReference>
<name>A0A3P2A1J2_9NEIS</name>
<keyword evidence="5 8" id="KW-0732">Signal</keyword>
<organism evidence="10 11">
    <name type="scientific">Conchiformibius steedae</name>
    <dbReference type="NCBI Taxonomy" id="153493"/>
    <lineage>
        <taxon>Bacteria</taxon>
        <taxon>Pseudomonadati</taxon>
        <taxon>Pseudomonadota</taxon>
        <taxon>Betaproteobacteria</taxon>
        <taxon>Neisseriales</taxon>
        <taxon>Neisseriaceae</taxon>
        <taxon>Conchiformibius</taxon>
    </lineage>
</organism>
<dbReference type="InterPro" id="IPR011250">
    <property type="entry name" value="OMP/PagP_B-barrel"/>
</dbReference>
<dbReference type="Pfam" id="PF02462">
    <property type="entry name" value="Opacity"/>
    <property type="match status" value="1"/>
</dbReference>
<reference evidence="10 11" key="1">
    <citation type="submission" date="2018-11" db="EMBL/GenBank/DDBJ databases">
        <title>Genomes From Bacteria Associated with the Canine Oral Cavity: a Test Case for Automated Genome-Based Taxonomic Assignment.</title>
        <authorList>
            <person name="Coil D.A."/>
            <person name="Jospin G."/>
            <person name="Darling A.E."/>
            <person name="Wallis C."/>
            <person name="Davis I.J."/>
            <person name="Harris S."/>
            <person name="Eisen J.A."/>
            <person name="Holcombe L.J."/>
            <person name="O'Flynn C."/>
        </authorList>
    </citation>
    <scope>NUCLEOTIDE SEQUENCE [LARGE SCALE GENOMIC DNA]</scope>
    <source>
        <strain evidence="10 11">COT-280</strain>
    </source>
</reference>
<accession>A0A3P2A1J2</accession>
<dbReference type="RefSeq" id="WP_124795853.1">
    <property type="nucleotide sequence ID" value="NZ_RQYC01000019.1"/>
</dbReference>
<keyword evidence="4" id="KW-0812">Transmembrane</keyword>